<dbReference type="PANTHER" id="PTHR15827:SF2">
    <property type="entry name" value="CYCLIN-DEPENDENT KINASE 2-INTERACTING PROTEIN"/>
    <property type="match status" value="1"/>
</dbReference>
<keyword evidence="1" id="KW-0808">Transferase</keyword>
<gene>
    <name evidence="1" type="ORF">POM88_013105</name>
</gene>
<evidence type="ECO:0000313" key="1">
    <source>
        <dbReference type="EMBL" id="KAK1394049.1"/>
    </source>
</evidence>
<reference evidence="1" key="2">
    <citation type="submission" date="2023-05" db="EMBL/GenBank/DDBJ databases">
        <authorList>
            <person name="Schelkunov M.I."/>
        </authorList>
    </citation>
    <scope>NUCLEOTIDE SEQUENCE</scope>
    <source>
        <strain evidence="1">Hsosn_3</strain>
        <tissue evidence="1">Leaf</tissue>
    </source>
</reference>
<name>A0AAD8IZC5_9APIA</name>
<dbReference type="PANTHER" id="PTHR15827">
    <property type="entry name" value="CYCLIN-DEPENDENT KINASE 2-INTERACTING PROTEIN"/>
    <property type="match status" value="1"/>
</dbReference>
<dbReference type="GO" id="GO:0016301">
    <property type="term" value="F:kinase activity"/>
    <property type="evidence" value="ECO:0007669"/>
    <property type="project" value="UniProtKB-KW"/>
</dbReference>
<accession>A0AAD8IZC5</accession>
<sequence>MTESPSPSPSRLWRPAAQRNLRNQWANLSSYKHKWLTLSSSARSHATSLVNSSLNQRFVNARDLGVLSDLPGIIKKASFKLSKQQELHRSKLLASYRSMVAIVNQMMTIGASMRCFPKGPDNSSMLQFSNSSVDATDAGDGGGVPPFTFWSISSFEKLAEELIQMFTMELNLKRLLVIHFISMSSEDVQHNIELSWMDELYIGEFDDLRKCNLYSIEACTPLLPKVKGRNTDKLKLHTENRLDADVLQVYLTTWLSDVNIDKYRLDEIFTSVGEEMNVTLV</sequence>
<reference evidence="1" key="1">
    <citation type="submission" date="2023-02" db="EMBL/GenBank/DDBJ databases">
        <title>Genome of toxic invasive species Heracleum sosnowskyi carries increased number of genes despite the absence of recent whole-genome duplications.</title>
        <authorList>
            <person name="Schelkunov M."/>
            <person name="Shtratnikova V."/>
            <person name="Makarenko M."/>
            <person name="Klepikova A."/>
            <person name="Omelchenko D."/>
            <person name="Novikova G."/>
            <person name="Obukhova E."/>
            <person name="Bogdanov V."/>
            <person name="Penin A."/>
            <person name="Logacheva M."/>
        </authorList>
    </citation>
    <scope>NUCLEOTIDE SEQUENCE</scope>
    <source>
        <strain evidence="1">Hsosn_3</strain>
        <tissue evidence="1">Leaf</tissue>
    </source>
</reference>
<proteinExistence type="predicted"/>
<dbReference type="Proteomes" id="UP001237642">
    <property type="component" value="Unassembled WGS sequence"/>
</dbReference>
<evidence type="ECO:0000313" key="2">
    <source>
        <dbReference type="Proteomes" id="UP001237642"/>
    </source>
</evidence>
<protein>
    <submittedName>
        <fullName evidence="1">Cyclin-dependent kinase 2-interacting protein</fullName>
    </submittedName>
</protein>
<dbReference type="AlphaFoldDB" id="A0AAD8IZC5"/>
<organism evidence="1 2">
    <name type="scientific">Heracleum sosnowskyi</name>
    <dbReference type="NCBI Taxonomy" id="360622"/>
    <lineage>
        <taxon>Eukaryota</taxon>
        <taxon>Viridiplantae</taxon>
        <taxon>Streptophyta</taxon>
        <taxon>Embryophyta</taxon>
        <taxon>Tracheophyta</taxon>
        <taxon>Spermatophyta</taxon>
        <taxon>Magnoliopsida</taxon>
        <taxon>eudicotyledons</taxon>
        <taxon>Gunneridae</taxon>
        <taxon>Pentapetalae</taxon>
        <taxon>asterids</taxon>
        <taxon>campanulids</taxon>
        <taxon>Apiales</taxon>
        <taxon>Apiaceae</taxon>
        <taxon>Apioideae</taxon>
        <taxon>apioid superclade</taxon>
        <taxon>Tordylieae</taxon>
        <taxon>Tordyliinae</taxon>
        <taxon>Heracleum</taxon>
    </lineage>
</organism>
<dbReference type="EMBL" id="JAUIZM010000003">
    <property type="protein sequence ID" value="KAK1394049.1"/>
    <property type="molecule type" value="Genomic_DNA"/>
</dbReference>
<keyword evidence="1" id="KW-0418">Kinase</keyword>
<keyword evidence="2" id="KW-1185">Reference proteome</keyword>
<comment type="caution">
    <text evidence="1">The sequence shown here is derived from an EMBL/GenBank/DDBJ whole genome shotgun (WGS) entry which is preliminary data.</text>
</comment>